<evidence type="ECO:0000313" key="2">
    <source>
        <dbReference type="Proteomes" id="UP000266313"/>
    </source>
</evidence>
<accession>A0A286P3X8</accession>
<sequence length="409" mass="47723">MKLPSALNPNVVKADGSVEPKVSPFGPIQPWAEVGKTWTTTDIVKRLQLWYPNPPLVLFVSNNEHPKLRWKNAQLDERYSSSIDKTKAGEKGRREVIGRRWIDRYRALQAGMRSGLNDTAWKKNSIFVGYGAFPGLAFGRWKRWTDYSLTVTNRIAPWPLAWDGASASFYVHDWDPSTDYTVFSPLIGSMNWVFMLDEAYRLNPNFWFELSVWDGHQPKREKTDKRAYYAKRGQTYNPDRYAGMIKFGMWLLRPRVIREFRNPDQTRARVEPYFLEILQAVDEIHRNAVLKEFWRVGKLLPNRKWKHPYQENIPVEYKGKDRWFLLDTNMDPKRPWTLSTEIPVFTLALEKGVLPTREWLIVVHAPLGNQSNVEVTIPEYGTVRVNASPKGGYYHLYEVDGKLERIDGT</sequence>
<dbReference type="EMBL" id="AP017928">
    <property type="protein sequence ID" value="BBA32350.1"/>
    <property type="molecule type" value="Genomic_DNA"/>
</dbReference>
<organism evidence="1 2">
    <name type="scientific">Methylocaldum marinum</name>
    <dbReference type="NCBI Taxonomy" id="1432792"/>
    <lineage>
        <taxon>Bacteria</taxon>
        <taxon>Pseudomonadati</taxon>
        <taxon>Pseudomonadota</taxon>
        <taxon>Gammaproteobacteria</taxon>
        <taxon>Methylococcales</taxon>
        <taxon>Methylococcaceae</taxon>
        <taxon>Methylocaldum</taxon>
    </lineage>
</organism>
<protein>
    <submittedName>
        <fullName evidence="1">Uncharacterized protein</fullName>
    </submittedName>
</protein>
<name>A0A286P3X8_9GAMM</name>
<dbReference type="Proteomes" id="UP000266313">
    <property type="component" value="Chromosome"/>
</dbReference>
<dbReference type="KEGG" id="mmai:sS8_0382"/>
<dbReference type="AlphaFoldDB" id="A0A286P3X8"/>
<evidence type="ECO:0000313" key="1">
    <source>
        <dbReference type="EMBL" id="BBA32350.1"/>
    </source>
</evidence>
<keyword evidence="2" id="KW-1185">Reference proteome</keyword>
<proteinExistence type="predicted"/>
<reference evidence="1 2" key="1">
    <citation type="submission" date="2016-12" db="EMBL/GenBank/DDBJ databases">
        <title>Genome sequencing of Methylocaldum marinum.</title>
        <authorList>
            <person name="Takeuchi M."/>
            <person name="Kamagata Y."/>
            <person name="Hiraoka S."/>
            <person name="Oshima K."/>
            <person name="Hattori M."/>
            <person name="Iwasaki W."/>
        </authorList>
    </citation>
    <scope>NUCLEOTIDE SEQUENCE [LARGE SCALE GENOMIC DNA]</scope>
    <source>
        <strain evidence="1 2">S8</strain>
    </source>
</reference>
<gene>
    <name evidence="1" type="ORF">sS8_0382</name>
</gene>